<dbReference type="Proteomes" id="UP000287177">
    <property type="component" value="Unassembled WGS sequence"/>
</dbReference>
<dbReference type="PANTHER" id="PTHR42305:SF1">
    <property type="entry name" value="MEMBRANE PROTEIN RV1733C-RELATED"/>
    <property type="match status" value="1"/>
</dbReference>
<evidence type="ECO:0000313" key="2">
    <source>
        <dbReference type="EMBL" id="RWA23952.1"/>
    </source>
</evidence>
<evidence type="ECO:0008006" key="4">
    <source>
        <dbReference type="Google" id="ProtNLM"/>
    </source>
</evidence>
<name>A0A439E0L6_9MYCO</name>
<evidence type="ECO:0000256" key="1">
    <source>
        <dbReference type="SAM" id="Phobius"/>
    </source>
</evidence>
<keyword evidence="3" id="KW-1185">Reference proteome</keyword>
<dbReference type="InterPro" id="IPR039708">
    <property type="entry name" value="MT1774/Rv1733c-like"/>
</dbReference>
<protein>
    <recommendedName>
        <fullName evidence="4">Transmembrane protein</fullName>
    </recommendedName>
</protein>
<keyword evidence="1" id="KW-1133">Transmembrane helix</keyword>
<sequence>MTLRVANRRVMITMSSHDREGREGVLMEPLAVRWPRGPIRWLFSRNPLVRGVDRLEAVIVLITASVALMAVPVAGAVGTAVHDSRSQVYAQQAQSRHPWTATVTGDAISADELDITAGIPAMPRQTITVPARWVVDGSEHRGMVNAAPTVALGDRVDIWIDDDGRLVGEPAPQSRAPAEAVAAALGVWLGITAGVAVVGAFARVALNHARDARWQYDIDSLQCRRG</sequence>
<feature type="transmembrane region" description="Helical" evidence="1">
    <location>
        <begin position="180"/>
        <end position="206"/>
    </location>
</feature>
<gene>
    <name evidence="2" type="ORF">MELE44368_01710</name>
</gene>
<keyword evidence="1" id="KW-0812">Transmembrane</keyword>
<organism evidence="2 3">
    <name type="scientific">Mycolicibacterium elephantis DSM 44368</name>
    <dbReference type="NCBI Taxonomy" id="1335622"/>
    <lineage>
        <taxon>Bacteria</taxon>
        <taxon>Bacillati</taxon>
        <taxon>Actinomycetota</taxon>
        <taxon>Actinomycetes</taxon>
        <taxon>Mycobacteriales</taxon>
        <taxon>Mycobacteriaceae</taxon>
        <taxon>Mycolicibacterium</taxon>
    </lineage>
</organism>
<proteinExistence type="predicted"/>
<dbReference type="PANTHER" id="PTHR42305">
    <property type="entry name" value="MEMBRANE PROTEIN RV1733C-RELATED"/>
    <property type="match status" value="1"/>
</dbReference>
<evidence type="ECO:0000313" key="3">
    <source>
        <dbReference type="Proteomes" id="UP000287177"/>
    </source>
</evidence>
<feature type="transmembrane region" description="Helical" evidence="1">
    <location>
        <begin position="55"/>
        <end position="77"/>
    </location>
</feature>
<reference evidence="2 3" key="1">
    <citation type="submission" date="2013-06" db="EMBL/GenBank/DDBJ databases">
        <title>The draft sequence of the Mycobacterium elephantis genome.</title>
        <authorList>
            <person name="Pettersson F.B."/>
            <person name="Das S."/>
            <person name="Dasgupta S."/>
            <person name="Bhattacharya A."/>
            <person name="Kirsebom L.A."/>
        </authorList>
    </citation>
    <scope>NUCLEOTIDE SEQUENCE [LARGE SCALE GENOMIC DNA]</scope>
    <source>
        <strain evidence="2 3">DSM 44368</strain>
    </source>
</reference>
<accession>A0A439E0L6</accession>
<comment type="caution">
    <text evidence="2">The sequence shown here is derived from an EMBL/GenBank/DDBJ whole genome shotgun (WGS) entry which is preliminary data.</text>
</comment>
<dbReference type="AlphaFoldDB" id="A0A439E0L6"/>
<dbReference type="RefSeq" id="WP_241566434.1">
    <property type="nucleotide sequence ID" value="NZ_ATDN01000001.1"/>
</dbReference>
<keyword evidence="1" id="KW-0472">Membrane</keyword>
<dbReference type="EMBL" id="ATDN01000001">
    <property type="protein sequence ID" value="RWA23952.1"/>
    <property type="molecule type" value="Genomic_DNA"/>
</dbReference>